<dbReference type="PANTHER" id="PTHR38479:SF2">
    <property type="entry name" value="WINGED HELIX DNA-BINDING DOMAIN-CONTAINING PROTEIN"/>
    <property type="match status" value="1"/>
</dbReference>
<accession>A0A2R7YU43</accession>
<dbReference type="EMBL" id="PYXZ01000007">
    <property type="protein sequence ID" value="PUA79920.1"/>
    <property type="molecule type" value="Genomic_DNA"/>
</dbReference>
<protein>
    <recommendedName>
        <fullName evidence="3">Winged helix DNA-binding domain-containing protein</fullName>
    </recommendedName>
</protein>
<name>A0A2R7YU43_9ACTN</name>
<comment type="caution">
    <text evidence="1">The sequence shown here is derived from an EMBL/GenBank/DDBJ whole genome shotgun (WGS) entry which is preliminary data.</text>
</comment>
<dbReference type="Proteomes" id="UP000244867">
    <property type="component" value="Unassembled WGS sequence"/>
</dbReference>
<evidence type="ECO:0000313" key="2">
    <source>
        <dbReference type="Proteomes" id="UP000244867"/>
    </source>
</evidence>
<sequence>MSTVQVTREQALAWRLERHLLDPVGSESVADVVRRLGAVLAMDESLAELAVRARRRTSDPGELTQALADGTVVKVFAFRGAVHYMSPADAGDYLALRLSGRQWELPSWVEFYRLEPADWPDFRAAVRDALSEGPLTVAQLGEALARHRSYRHLKPVFDDGAGTLIKPLTWHGDMGFAAPVDGQATFQRLDLNPRWQGVPELETAGPRAFRAYLATYGPAPVDHVHYWLGAGLSAGRKRLTGWLAEMADDVVEVDVDGTPALVLRDDVGSLREARASSAVRLLPGHDQWVMGPGTKDSQVTPPLLRDLMTRKANPVLRGGVVCGTWSRKGDDLAVRWLDARKAPDRAIREEAARLGAILGRDLRLTLDHGPGK</sequence>
<keyword evidence="2" id="KW-1185">Reference proteome</keyword>
<dbReference type="OrthoDB" id="9148135at2"/>
<evidence type="ECO:0000313" key="1">
    <source>
        <dbReference type="EMBL" id="PUA79920.1"/>
    </source>
</evidence>
<dbReference type="Pfam" id="PF06224">
    <property type="entry name" value="AlkZ-like"/>
    <property type="match status" value="1"/>
</dbReference>
<dbReference type="InterPro" id="IPR009351">
    <property type="entry name" value="AlkZ-like"/>
</dbReference>
<organism evidence="1 2">
    <name type="scientific">Nocardioides currus</name>
    <dbReference type="NCBI Taxonomy" id="2133958"/>
    <lineage>
        <taxon>Bacteria</taxon>
        <taxon>Bacillati</taxon>
        <taxon>Actinomycetota</taxon>
        <taxon>Actinomycetes</taxon>
        <taxon>Propionibacteriales</taxon>
        <taxon>Nocardioidaceae</taxon>
        <taxon>Nocardioides</taxon>
    </lineage>
</organism>
<dbReference type="RefSeq" id="WP_108345310.1">
    <property type="nucleotide sequence ID" value="NZ_PYXZ01000007.1"/>
</dbReference>
<reference evidence="1 2" key="1">
    <citation type="submission" date="2018-03" db="EMBL/GenBank/DDBJ databases">
        <authorList>
            <person name="Keele B.F."/>
        </authorList>
    </citation>
    <scope>NUCLEOTIDE SEQUENCE [LARGE SCALE GENOMIC DNA]</scope>
    <source>
        <strain evidence="1 2">IB-3</strain>
    </source>
</reference>
<gene>
    <name evidence="1" type="ORF">C7S10_15245</name>
</gene>
<proteinExistence type="predicted"/>
<dbReference type="PANTHER" id="PTHR38479">
    <property type="entry name" value="LMO0824 PROTEIN"/>
    <property type="match status" value="1"/>
</dbReference>
<evidence type="ECO:0008006" key="3">
    <source>
        <dbReference type="Google" id="ProtNLM"/>
    </source>
</evidence>
<dbReference type="AlphaFoldDB" id="A0A2R7YU43"/>